<name>A0A812XYK4_SYMPI</name>
<feature type="compositionally biased region" description="Low complexity" evidence="3">
    <location>
        <begin position="1"/>
        <end position="13"/>
    </location>
</feature>
<dbReference type="InterPro" id="IPR036397">
    <property type="entry name" value="RNaseH_sf"/>
</dbReference>
<dbReference type="InterPro" id="IPR047021">
    <property type="entry name" value="REXO1/3/4-like"/>
</dbReference>
<gene>
    <name evidence="4" type="primary">rex4</name>
    <name evidence="4" type="ORF">SPIL2461_LOCUS22036</name>
</gene>
<dbReference type="PANTHER" id="PTHR12801">
    <property type="entry name" value="RNA EXONUCLEASE REXO1 / RECO3 FAMILY MEMBER-RELATED"/>
    <property type="match status" value="1"/>
</dbReference>
<keyword evidence="5" id="KW-1185">Reference proteome</keyword>
<dbReference type="Proteomes" id="UP000649617">
    <property type="component" value="Unassembled WGS sequence"/>
</dbReference>
<sequence>MEAPQAAQSASPQTPDLAEFSLDEEDDEAEAEGDDADEGGSVVDEVAHVDPYELADSDGEIFAALERAGLQAGETEDNQLESSDADSEAPLEAADPGPPPAPAVEAKPPVSADAVTTAPAPIERIERPEAVQVQQVPMRKPDPPPAKAAPIVSAVPKAEPTRPVPAAEVRQSTTPSTAHTPSTPSRVNANKKPRVVNDSALVAGWHELLARTRRHPDFPAEYTSCFGTEGKSWLKASRGKGRFVLGIDCEMVYAKDDKDALARVSVVSCSGVIYDAHVQKRAEDVLDYRTRISGVEAHHLLAENG</sequence>
<organism evidence="4 5">
    <name type="scientific">Symbiodinium pilosum</name>
    <name type="common">Dinoflagellate</name>
    <dbReference type="NCBI Taxonomy" id="2952"/>
    <lineage>
        <taxon>Eukaryota</taxon>
        <taxon>Sar</taxon>
        <taxon>Alveolata</taxon>
        <taxon>Dinophyceae</taxon>
        <taxon>Suessiales</taxon>
        <taxon>Symbiodiniaceae</taxon>
        <taxon>Symbiodinium</taxon>
    </lineage>
</organism>
<reference evidence="4" key="1">
    <citation type="submission" date="2021-02" db="EMBL/GenBank/DDBJ databases">
        <authorList>
            <person name="Dougan E. K."/>
            <person name="Rhodes N."/>
            <person name="Thang M."/>
            <person name="Chan C."/>
        </authorList>
    </citation>
    <scope>NUCLEOTIDE SEQUENCE</scope>
</reference>
<evidence type="ECO:0000256" key="3">
    <source>
        <dbReference type="SAM" id="MobiDB-lite"/>
    </source>
</evidence>
<dbReference type="GO" id="GO:0003676">
    <property type="term" value="F:nucleic acid binding"/>
    <property type="evidence" value="ECO:0007669"/>
    <property type="project" value="InterPro"/>
</dbReference>
<feature type="compositionally biased region" description="Low complexity" evidence="3">
    <location>
        <begin position="172"/>
        <end position="185"/>
    </location>
</feature>
<feature type="compositionally biased region" description="Acidic residues" evidence="3">
    <location>
        <begin position="74"/>
        <end position="89"/>
    </location>
</feature>
<keyword evidence="2" id="KW-0378">Hydrolase</keyword>
<feature type="region of interest" description="Disordered" evidence="3">
    <location>
        <begin position="65"/>
        <end position="190"/>
    </location>
</feature>
<dbReference type="OrthoDB" id="8191639at2759"/>
<dbReference type="Gene3D" id="3.30.420.10">
    <property type="entry name" value="Ribonuclease H-like superfamily/Ribonuclease H"/>
    <property type="match status" value="1"/>
</dbReference>
<protein>
    <submittedName>
        <fullName evidence="4">Rex4 protein</fullName>
    </submittedName>
</protein>
<evidence type="ECO:0000313" key="4">
    <source>
        <dbReference type="EMBL" id="CAE7757343.1"/>
    </source>
</evidence>
<feature type="compositionally biased region" description="Acidic residues" evidence="3">
    <location>
        <begin position="21"/>
        <end position="38"/>
    </location>
</feature>
<dbReference type="GO" id="GO:0005634">
    <property type="term" value="C:nucleus"/>
    <property type="evidence" value="ECO:0007669"/>
    <property type="project" value="TreeGrafter"/>
</dbReference>
<evidence type="ECO:0000313" key="5">
    <source>
        <dbReference type="Proteomes" id="UP000649617"/>
    </source>
</evidence>
<accession>A0A812XYK4</accession>
<feature type="non-terminal residue" evidence="4">
    <location>
        <position position="1"/>
    </location>
</feature>
<dbReference type="AlphaFoldDB" id="A0A812XYK4"/>
<evidence type="ECO:0000256" key="1">
    <source>
        <dbReference type="ARBA" id="ARBA00022722"/>
    </source>
</evidence>
<dbReference type="PANTHER" id="PTHR12801:SF45">
    <property type="entry name" value="RNA EXONUCLEASE 4"/>
    <property type="match status" value="1"/>
</dbReference>
<proteinExistence type="predicted"/>
<evidence type="ECO:0000256" key="2">
    <source>
        <dbReference type="ARBA" id="ARBA00022801"/>
    </source>
</evidence>
<dbReference type="EMBL" id="CAJNIZ010046822">
    <property type="protein sequence ID" value="CAE7757343.1"/>
    <property type="molecule type" value="Genomic_DNA"/>
</dbReference>
<comment type="caution">
    <text evidence="4">The sequence shown here is derived from an EMBL/GenBank/DDBJ whole genome shotgun (WGS) entry which is preliminary data.</text>
</comment>
<keyword evidence="1" id="KW-0540">Nuclease</keyword>
<dbReference type="GO" id="GO:0004527">
    <property type="term" value="F:exonuclease activity"/>
    <property type="evidence" value="ECO:0007669"/>
    <property type="project" value="InterPro"/>
</dbReference>
<feature type="region of interest" description="Disordered" evidence="3">
    <location>
        <begin position="1"/>
        <end position="52"/>
    </location>
</feature>